<dbReference type="Proteomes" id="UP000499080">
    <property type="component" value="Unassembled WGS sequence"/>
</dbReference>
<evidence type="ECO:0000313" key="2">
    <source>
        <dbReference type="EMBL" id="GBN78091.1"/>
    </source>
</evidence>
<accession>A0A4Y2RR02</accession>
<dbReference type="AlphaFoldDB" id="A0A4Y2RR02"/>
<feature type="compositionally biased region" description="Basic and acidic residues" evidence="1">
    <location>
        <begin position="75"/>
        <end position="86"/>
    </location>
</feature>
<dbReference type="EMBL" id="BGPR01018037">
    <property type="protein sequence ID" value="GBN78091.1"/>
    <property type="molecule type" value="Genomic_DNA"/>
</dbReference>
<reference evidence="2 3" key="1">
    <citation type="journal article" date="2019" name="Sci. Rep.">
        <title>Orb-weaving spider Araneus ventricosus genome elucidates the spidroin gene catalogue.</title>
        <authorList>
            <person name="Kono N."/>
            <person name="Nakamura H."/>
            <person name="Ohtoshi R."/>
            <person name="Moran D.A.P."/>
            <person name="Shinohara A."/>
            <person name="Yoshida Y."/>
            <person name="Fujiwara M."/>
            <person name="Mori M."/>
            <person name="Tomita M."/>
            <person name="Arakawa K."/>
        </authorList>
    </citation>
    <scope>NUCLEOTIDE SEQUENCE [LARGE SCALE GENOMIC DNA]</scope>
</reference>
<comment type="caution">
    <text evidence="2">The sequence shown here is derived from an EMBL/GenBank/DDBJ whole genome shotgun (WGS) entry which is preliminary data.</text>
</comment>
<organism evidence="2 3">
    <name type="scientific">Araneus ventricosus</name>
    <name type="common">Orbweaver spider</name>
    <name type="synonym">Epeira ventricosa</name>
    <dbReference type="NCBI Taxonomy" id="182803"/>
    <lineage>
        <taxon>Eukaryota</taxon>
        <taxon>Metazoa</taxon>
        <taxon>Ecdysozoa</taxon>
        <taxon>Arthropoda</taxon>
        <taxon>Chelicerata</taxon>
        <taxon>Arachnida</taxon>
        <taxon>Araneae</taxon>
        <taxon>Araneomorphae</taxon>
        <taxon>Entelegynae</taxon>
        <taxon>Araneoidea</taxon>
        <taxon>Araneidae</taxon>
        <taxon>Araneus</taxon>
    </lineage>
</organism>
<keyword evidence="3" id="KW-1185">Reference proteome</keyword>
<name>A0A4Y2RR02_ARAVE</name>
<sequence length="147" mass="16128">MSESAEGFRIRGYTLLFDLFTMKIETFVILVDDLSNTLFKEGCRQRVEICLHGVLKLFVGDASTYRLDGSVEGGDSFRDEGQEGGRADGPPAYAPARHLVDAPVQDEDEHQRHVEGGAGGEDLVADVLAQQASANRNDFVEINIKVK</sequence>
<evidence type="ECO:0000256" key="1">
    <source>
        <dbReference type="SAM" id="MobiDB-lite"/>
    </source>
</evidence>
<gene>
    <name evidence="2" type="ORF">AVEN_219431_1</name>
</gene>
<proteinExistence type="predicted"/>
<protein>
    <submittedName>
        <fullName evidence="2">Uncharacterized protein</fullName>
    </submittedName>
</protein>
<evidence type="ECO:0000313" key="3">
    <source>
        <dbReference type="Proteomes" id="UP000499080"/>
    </source>
</evidence>
<feature type="region of interest" description="Disordered" evidence="1">
    <location>
        <begin position="70"/>
        <end position="95"/>
    </location>
</feature>